<dbReference type="InterPro" id="IPR029039">
    <property type="entry name" value="Flavoprotein-like_sf"/>
</dbReference>
<dbReference type="Proteomes" id="UP000050277">
    <property type="component" value="Unassembled WGS sequence"/>
</dbReference>
<proteinExistence type="predicted"/>
<dbReference type="PANTHER" id="PTHR38030">
    <property type="entry name" value="PROTOPORPHYRINOGEN IX DEHYDROGENASE [MENAQUINONE]"/>
    <property type="match status" value="1"/>
</dbReference>
<evidence type="ECO:0000259" key="1">
    <source>
        <dbReference type="Pfam" id="PF12724"/>
    </source>
</evidence>
<dbReference type="InterPro" id="IPR052200">
    <property type="entry name" value="Protoporphyrinogen_IX_DH"/>
</dbReference>
<organism evidence="2 3">
    <name type="scientific">Herpetosiphon geysericola</name>
    <dbReference type="NCBI Taxonomy" id="70996"/>
    <lineage>
        <taxon>Bacteria</taxon>
        <taxon>Bacillati</taxon>
        <taxon>Chloroflexota</taxon>
        <taxon>Chloroflexia</taxon>
        <taxon>Herpetosiphonales</taxon>
        <taxon>Herpetosiphonaceae</taxon>
        <taxon>Herpetosiphon</taxon>
    </lineage>
</organism>
<reference evidence="2 3" key="1">
    <citation type="submission" date="2015-07" db="EMBL/GenBank/DDBJ databases">
        <title>Whole genome sequence of Herpetosiphon geysericola DSM 7119.</title>
        <authorList>
            <person name="Hemp J."/>
            <person name="Ward L.M."/>
            <person name="Pace L.A."/>
            <person name="Fischer W.W."/>
        </authorList>
    </citation>
    <scope>NUCLEOTIDE SEQUENCE [LARGE SCALE GENOMIC DNA]</scope>
    <source>
        <strain evidence="2 3">DSM 7119</strain>
    </source>
</reference>
<dbReference type="Gene3D" id="3.40.50.360">
    <property type="match status" value="1"/>
</dbReference>
<dbReference type="SUPFAM" id="SSF52218">
    <property type="entry name" value="Flavoproteins"/>
    <property type="match status" value="1"/>
</dbReference>
<dbReference type="GO" id="GO:0006783">
    <property type="term" value="P:heme biosynthetic process"/>
    <property type="evidence" value="ECO:0007669"/>
    <property type="project" value="TreeGrafter"/>
</dbReference>
<gene>
    <name evidence="2" type="ORF">SE18_01610</name>
</gene>
<sequence length="174" mass="19299">MTNPTILVTYASRGGSTIGVAETIANVLTAQGLNVELVPMHQVRDLNRYQAVVAGSAIHKNRWLPEALAFVKQHQTVLQTKPFAAFLTCLALAMTKQPAKTSAEVDEWLQPVRNLVQPQSEGMFAGVLDLSRISVGYRLLFRGAMLVRRWREGDYRNWPAIEAWAAGLPKQLAM</sequence>
<dbReference type="RefSeq" id="WP_054532666.1">
    <property type="nucleotide sequence ID" value="NZ_LGKP01000004.1"/>
</dbReference>
<dbReference type="PANTHER" id="PTHR38030:SF2">
    <property type="entry name" value="PROTOPORPHYRINOGEN IX DEHYDROGENASE [QUINONE]"/>
    <property type="match status" value="1"/>
</dbReference>
<dbReference type="OrthoDB" id="9795729at2"/>
<dbReference type="STRING" id="70996.SE18_01610"/>
<evidence type="ECO:0000313" key="2">
    <source>
        <dbReference type="EMBL" id="KPL91706.1"/>
    </source>
</evidence>
<name>A0A0N8GTC4_9CHLR</name>
<accession>A0A0N8GTC4</accession>
<keyword evidence="3" id="KW-1185">Reference proteome</keyword>
<evidence type="ECO:0000313" key="3">
    <source>
        <dbReference type="Proteomes" id="UP000050277"/>
    </source>
</evidence>
<feature type="domain" description="Flavodoxin" evidence="1">
    <location>
        <begin position="7"/>
        <end position="143"/>
    </location>
</feature>
<dbReference type="Pfam" id="PF12724">
    <property type="entry name" value="Flavodoxin_5"/>
    <property type="match status" value="1"/>
</dbReference>
<dbReference type="InterPro" id="IPR026816">
    <property type="entry name" value="Flavodoxin_dom"/>
</dbReference>
<dbReference type="GO" id="GO:0010181">
    <property type="term" value="F:FMN binding"/>
    <property type="evidence" value="ECO:0007669"/>
    <property type="project" value="TreeGrafter"/>
</dbReference>
<dbReference type="GO" id="GO:0070819">
    <property type="term" value="F:menaquinone-dependent protoporphyrinogen oxidase activity"/>
    <property type="evidence" value="ECO:0007669"/>
    <property type="project" value="TreeGrafter"/>
</dbReference>
<comment type="caution">
    <text evidence="2">The sequence shown here is derived from an EMBL/GenBank/DDBJ whole genome shotgun (WGS) entry which is preliminary data.</text>
</comment>
<protein>
    <recommendedName>
        <fullName evidence="1">Flavodoxin domain-containing protein</fullName>
    </recommendedName>
</protein>
<dbReference type="AlphaFoldDB" id="A0A0N8GTC4"/>
<dbReference type="EMBL" id="LGKP01000004">
    <property type="protein sequence ID" value="KPL91706.1"/>
    <property type="molecule type" value="Genomic_DNA"/>
</dbReference>